<evidence type="ECO:0000313" key="3">
    <source>
        <dbReference type="Proteomes" id="UP001165136"/>
    </source>
</evidence>
<protein>
    <recommendedName>
        <fullName evidence="1">DUF1707 domain-containing protein</fullName>
    </recommendedName>
</protein>
<evidence type="ECO:0000259" key="1">
    <source>
        <dbReference type="Pfam" id="PF08044"/>
    </source>
</evidence>
<organism evidence="2 3">
    <name type="scientific">Amycolatopsis taiwanensis</name>
    <dbReference type="NCBI Taxonomy" id="342230"/>
    <lineage>
        <taxon>Bacteria</taxon>
        <taxon>Bacillati</taxon>
        <taxon>Actinomycetota</taxon>
        <taxon>Actinomycetes</taxon>
        <taxon>Pseudonocardiales</taxon>
        <taxon>Pseudonocardiaceae</taxon>
        <taxon>Amycolatopsis</taxon>
    </lineage>
</organism>
<dbReference type="PANTHER" id="PTHR40763:SF4">
    <property type="entry name" value="DUF1707 DOMAIN-CONTAINING PROTEIN"/>
    <property type="match status" value="1"/>
</dbReference>
<keyword evidence="3" id="KW-1185">Reference proteome</keyword>
<evidence type="ECO:0000313" key="2">
    <source>
        <dbReference type="EMBL" id="GLY70587.1"/>
    </source>
</evidence>
<dbReference type="InterPro" id="IPR012551">
    <property type="entry name" value="DUF1707_SHOCT-like"/>
</dbReference>
<dbReference type="PANTHER" id="PTHR40763">
    <property type="entry name" value="MEMBRANE PROTEIN-RELATED"/>
    <property type="match status" value="1"/>
</dbReference>
<comment type="caution">
    <text evidence="2">The sequence shown here is derived from an EMBL/GenBank/DDBJ whole genome shotgun (WGS) entry which is preliminary data.</text>
</comment>
<gene>
    <name evidence="2" type="ORF">Atai01_72060</name>
</gene>
<dbReference type="RefSeq" id="WP_027945832.1">
    <property type="nucleotide sequence ID" value="NZ_BSTI01000024.1"/>
</dbReference>
<dbReference type="Proteomes" id="UP001165136">
    <property type="component" value="Unassembled WGS sequence"/>
</dbReference>
<dbReference type="EMBL" id="BSTI01000024">
    <property type="protein sequence ID" value="GLY70587.1"/>
    <property type="molecule type" value="Genomic_DNA"/>
</dbReference>
<reference evidence="2" key="1">
    <citation type="submission" date="2023-03" db="EMBL/GenBank/DDBJ databases">
        <title>Amycolatopsis taiwanensis NBRC 103393.</title>
        <authorList>
            <person name="Ichikawa N."/>
            <person name="Sato H."/>
            <person name="Tonouchi N."/>
        </authorList>
    </citation>
    <scope>NUCLEOTIDE SEQUENCE</scope>
    <source>
        <strain evidence="2">NBRC 103393</strain>
    </source>
</reference>
<name>A0A9W6RAM4_9PSEU</name>
<sequence>MVDKSWRTFGVRASDLEREDAAHRIEAANGEGRLSLAEAEQRLALAYSATYRYELHRLVADLPSKHAPAPGPESRNAKVWLGVHAAVVAVLTGLLVYRWQTAGTAFFWPMAPLAVLTASLVAHAWFRLSGRFVGRAPLLGQRRENPES</sequence>
<proteinExistence type="predicted"/>
<feature type="domain" description="DUF1707" evidence="1">
    <location>
        <begin position="11"/>
        <end position="63"/>
    </location>
</feature>
<dbReference type="Pfam" id="PF08044">
    <property type="entry name" value="DUF1707"/>
    <property type="match status" value="1"/>
</dbReference>
<dbReference type="AlphaFoldDB" id="A0A9W6RAM4"/>
<accession>A0A9W6RAM4</accession>